<evidence type="ECO:0000256" key="5">
    <source>
        <dbReference type="ARBA" id="ARBA00022741"/>
    </source>
</evidence>
<protein>
    <recommendedName>
        <fullName evidence="2">histidine kinase</fullName>
        <ecNumber evidence="2">2.7.13.3</ecNumber>
    </recommendedName>
</protein>
<dbReference type="AlphaFoldDB" id="A0A368ZFL3"/>
<comment type="catalytic activity">
    <reaction evidence="1">
        <text>ATP + protein L-histidine = ADP + protein N-phospho-L-histidine.</text>
        <dbReference type="EC" id="2.7.13.3"/>
    </reaction>
</comment>
<evidence type="ECO:0000256" key="9">
    <source>
        <dbReference type="SAM" id="Coils"/>
    </source>
</evidence>
<evidence type="ECO:0000256" key="3">
    <source>
        <dbReference type="ARBA" id="ARBA00022553"/>
    </source>
</evidence>
<dbReference type="PANTHER" id="PTHR24421:SF10">
    <property type="entry name" value="NITRATE_NITRITE SENSOR PROTEIN NARQ"/>
    <property type="match status" value="1"/>
</dbReference>
<dbReference type="GO" id="GO:0000155">
    <property type="term" value="F:phosphorelay sensor kinase activity"/>
    <property type="evidence" value="ECO:0007669"/>
    <property type="project" value="InterPro"/>
</dbReference>
<keyword evidence="14" id="KW-1185">Reference proteome</keyword>
<evidence type="ECO:0000256" key="7">
    <source>
        <dbReference type="ARBA" id="ARBA00022840"/>
    </source>
</evidence>
<dbReference type="Gene3D" id="1.25.40.10">
    <property type="entry name" value="Tetratricopeptide repeat domain"/>
    <property type="match status" value="1"/>
</dbReference>
<keyword evidence="4" id="KW-0808">Transferase</keyword>
<keyword evidence="11" id="KW-0732">Signal</keyword>
<evidence type="ECO:0000256" key="8">
    <source>
        <dbReference type="ARBA" id="ARBA00023012"/>
    </source>
</evidence>
<name>A0A368ZFL3_9FLAO</name>
<evidence type="ECO:0000313" key="13">
    <source>
        <dbReference type="EMBL" id="RCW92321.1"/>
    </source>
</evidence>
<dbReference type="InterPro" id="IPR003594">
    <property type="entry name" value="HATPase_dom"/>
</dbReference>
<dbReference type="Proteomes" id="UP000253436">
    <property type="component" value="Unassembled WGS sequence"/>
</dbReference>
<dbReference type="InterPro" id="IPR050482">
    <property type="entry name" value="Sensor_HK_TwoCompSys"/>
</dbReference>
<dbReference type="GO" id="GO:0046983">
    <property type="term" value="F:protein dimerization activity"/>
    <property type="evidence" value="ECO:0007669"/>
    <property type="project" value="InterPro"/>
</dbReference>
<evidence type="ECO:0000256" key="11">
    <source>
        <dbReference type="SAM" id="SignalP"/>
    </source>
</evidence>
<dbReference type="InterPro" id="IPR011990">
    <property type="entry name" value="TPR-like_helical_dom_sf"/>
</dbReference>
<sequence>MPLKKTVFLLLSMVCLSVSAQKVYDTFTAFGEIPQVVENELYVKLNTAENQELRFQYLDTIAQIYLKAGHADSLMHYGKRIKNDAFYRETTAESKMYYRLKGLYYEGVAAQKMGLLEAATESFIEGIESSESGSSIHNYLKLRLAEVYLSKGELEKAKSLLEELPQEKSPHHFYLNNILIKSRYLMYYGDYDLASEMMNEALTESFIEDFPKLRLELNLNWSELELRQGEFLKVLDSTNAIKKEALELGFYDLYIQACLDIGYANAMLNEFEVAQVVLTSAYINTIQWNRLELQQKVIGDLVKLYNAQEDYKNAYNLITQYQRVSREIDNNQNERLVKDLELKYETLKKEKEISQLQEDQILQEAEIERQKTIQYAFLIGFLVILIPIILLLIVYYQKLQTQSLLNAQQEAINQQEVKTLLQSQELDLAKNTIAVQSKERDRIARELHDSIGGNLAGIKLKMNSLFDQQPEFKQILSLLDTTYNEVREISHSLIPKEFEGSAFTDLVSNYIYNINEDSTVNMRFEAFPSDEVNAMAIGLQVSLYNIIKELVTNALKHAQAKAINVQITSFEEDQTIELLYEDDGVGFDVNLLKKGIGLKNMEKRVTTFKGTMSIDSTPNRGTVISISLPQS</sequence>
<evidence type="ECO:0000256" key="4">
    <source>
        <dbReference type="ARBA" id="ARBA00022679"/>
    </source>
</evidence>
<dbReference type="InterPro" id="IPR005467">
    <property type="entry name" value="His_kinase_dom"/>
</dbReference>
<keyword evidence="8" id="KW-0902">Two-component regulatory system</keyword>
<keyword evidence="6 13" id="KW-0418">Kinase</keyword>
<proteinExistence type="predicted"/>
<dbReference type="Pfam" id="PF02518">
    <property type="entry name" value="HATPase_c"/>
    <property type="match status" value="1"/>
</dbReference>
<dbReference type="OrthoDB" id="9778366at2"/>
<dbReference type="InterPro" id="IPR011712">
    <property type="entry name" value="Sig_transdc_His_kin_sub3_dim/P"/>
</dbReference>
<gene>
    <name evidence="13" type="ORF">DFQ08_102345</name>
</gene>
<keyword evidence="10" id="KW-0812">Transmembrane</keyword>
<dbReference type="EC" id="2.7.13.3" evidence="2"/>
<dbReference type="Pfam" id="PF07730">
    <property type="entry name" value="HisKA_3"/>
    <property type="match status" value="1"/>
</dbReference>
<keyword evidence="10" id="KW-1133">Transmembrane helix</keyword>
<dbReference type="Gene3D" id="3.30.565.10">
    <property type="entry name" value="Histidine kinase-like ATPase, C-terminal domain"/>
    <property type="match status" value="1"/>
</dbReference>
<keyword evidence="5" id="KW-0547">Nucleotide-binding</keyword>
<evidence type="ECO:0000259" key="12">
    <source>
        <dbReference type="PROSITE" id="PS50109"/>
    </source>
</evidence>
<keyword evidence="10" id="KW-0472">Membrane</keyword>
<dbReference type="PROSITE" id="PS50109">
    <property type="entry name" value="HIS_KIN"/>
    <property type="match status" value="1"/>
</dbReference>
<organism evidence="13 14">
    <name type="scientific">Winogradskyella arenosi</name>
    <dbReference type="NCBI Taxonomy" id="533325"/>
    <lineage>
        <taxon>Bacteria</taxon>
        <taxon>Pseudomonadati</taxon>
        <taxon>Bacteroidota</taxon>
        <taxon>Flavobacteriia</taxon>
        <taxon>Flavobacteriales</taxon>
        <taxon>Flavobacteriaceae</taxon>
        <taxon>Winogradskyella</taxon>
    </lineage>
</organism>
<evidence type="ECO:0000256" key="10">
    <source>
        <dbReference type="SAM" id="Phobius"/>
    </source>
</evidence>
<dbReference type="SMART" id="SM00387">
    <property type="entry name" value="HATPase_c"/>
    <property type="match status" value="1"/>
</dbReference>
<dbReference type="SUPFAM" id="SSF48452">
    <property type="entry name" value="TPR-like"/>
    <property type="match status" value="1"/>
</dbReference>
<dbReference type="CDD" id="cd16917">
    <property type="entry name" value="HATPase_UhpB-NarQ-NarX-like"/>
    <property type="match status" value="1"/>
</dbReference>
<dbReference type="GO" id="GO:0016020">
    <property type="term" value="C:membrane"/>
    <property type="evidence" value="ECO:0007669"/>
    <property type="project" value="InterPro"/>
</dbReference>
<dbReference type="EMBL" id="QPJO01000002">
    <property type="protein sequence ID" value="RCW92321.1"/>
    <property type="molecule type" value="Genomic_DNA"/>
</dbReference>
<comment type="caution">
    <text evidence="13">The sequence shown here is derived from an EMBL/GenBank/DDBJ whole genome shotgun (WGS) entry which is preliminary data.</text>
</comment>
<feature type="chain" id="PRO_5016680185" description="histidine kinase" evidence="11">
    <location>
        <begin position="21"/>
        <end position="631"/>
    </location>
</feature>
<evidence type="ECO:0000256" key="6">
    <source>
        <dbReference type="ARBA" id="ARBA00022777"/>
    </source>
</evidence>
<keyword evidence="3" id="KW-0597">Phosphoprotein</keyword>
<dbReference type="InterPro" id="IPR036890">
    <property type="entry name" value="HATPase_C_sf"/>
</dbReference>
<dbReference type="GO" id="GO:0005524">
    <property type="term" value="F:ATP binding"/>
    <property type="evidence" value="ECO:0007669"/>
    <property type="project" value="UniProtKB-KW"/>
</dbReference>
<dbReference type="Gene3D" id="1.20.5.1930">
    <property type="match status" value="1"/>
</dbReference>
<reference evidence="13 14" key="1">
    <citation type="submission" date="2018-07" db="EMBL/GenBank/DDBJ databases">
        <title>Genomic Encyclopedia of Type Strains, Phase III (KMG-III): the genomes of soil and plant-associated and newly described type strains.</title>
        <authorList>
            <person name="Whitman W."/>
        </authorList>
    </citation>
    <scope>NUCLEOTIDE SEQUENCE [LARGE SCALE GENOMIC DNA]</scope>
    <source>
        <strain evidence="13 14">CECT 7958</strain>
    </source>
</reference>
<keyword evidence="9" id="KW-0175">Coiled coil</keyword>
<feature type="domain" description="Histidine kinase" evidence="12">
    <location>
        <begin position="442"/>
        <end position="631"/>
    </location>
</feature>
<accession>A0A368ZFL3</accession>
<dbReference type="SUPFAM" id="SSF55874">
    <property type="entry name" value="ATPase domain of HSP90 chaperone/DNA topoisomerase II/histidine kinase"/>
    <property type="match status" value="1"/>
</dbReference>
<evidence type="ECO:0000256" key="1">
    <source>
        <dbReference type="ARBA" id="ARBA00000085"/>
    </source>
</evidence>
<evidence type="ECO:0000256" key="2">
    <source>
        <dbReference type="ARBA" id="ARBA00012438"/>
    </source>
</evidence>
<feature type="coiled-coil region" evidence="9">
    <location>
        <begin position="330"/>
        <end position="357"/>
    </location>
</feature>
<dbReference type="RefSeq" id="WP_114308993.1">
    <property type="nucleotide sequence ID" value="NZ_QPJO01000002.1"/>
</dbReference>
<feature type="transmembrane region" description="Helical" evidence="10">
    <location>
        <begin position="375"/>
        <end position="396"/>
    </location>
</feature>
<dbReference type="PANTHER" id="PTHR24421">
    <property type="entry name" value="NITRATE/NITRITE SENSOR PROTEIN NARX-RELATED"/>
    <property type="match status" value="1"/>
</dbReference>
<evidence type="ECO:0000313" key="14">
    <source>
        <dbReference type="Proteomes" id="UP000253436"/>
    </source>
</evidence>
<feature type="signal peptide" evidence="11">
    <location>
        <begin position="1"/>
        <end position="20"/>
    </location>
</feature>
<keyword evidence="7" id="KW-0067">ATP-binding</keyword>